<gene>
    <name evidence="1" type="ordered locus">DKAM_0135</name>
</gene>
<dbReference type="Gene3D" id="6.10.140.1230">
    <property type="match status" value="1"/>
</dbReference>
<reference evidence="1 2" key="1">
    <citation type="journal article" date="2009" name="J. Bacteriol.">
        <title>Complete genome sequence of the anaerobic, protein-degrading hyperthermophilic crenarchaeon Desulfurococcus kamchatkensis.</title>
        <authorList>
            <person name="Ravin N.V."/>
            <person name="Mardanov A.V."/>
            <person name="Beletsky A.V."/>
            <person name="Kublanov I.V."/>
            <person name="Kolganova T.V."/>
            <person name="Lebedinsky A.V."/>
            <person name="Chernyh N.A."/>
            <person name="Bonch-Osmolovskaya E.A."/>
            <person name="Skryabin K.G."/>
        </authorList>
    </citation>
    <scope>NUCLEOTIDE SEQUENCE [LARGE SCALE GENOMIC DNA]</scope>
    <source>
        <strain evidence="2">DSM 18924 / JCM 16383 / VKM B-2413 / 1221n</strain>
    </source>
</reference>
<dbReference type="EMBL" id="CP001140">
    <property type="protein sequence ID" value="ACL10464.1"/>
    <property type="molecule type" value="Genomic_DNA"/>
</dbReference>
<protein>
    <submittedName>
        <fullName evidence="1">Uncharacterized protein</fullName>
    </submittedName>
</protein>
<dbReference type="STRING" id="490899.DKAM_0135"/>
<dbReference type="HOGENOM" id="CLU_1451469_0_0_2"/>
<dbReference type="AlphaFoldDB" id="B8D351"/>
<dbReference type="GeneID" id="7170448"/>
<dbReference type="RefSeq" id="WP_012607806.1">
    <property type="nucleotide sequence ID" value="NC_011766.1"/>
</dbReference>
<sequence>MFRRSRDPLRKALETLYHVRLLRNKIDMLYNRVSERRDVLFEKLTDLESKGEKYLAKRYAEEIAKLDKLLARLAAVQLILEKIDLALQYAINMREFSGLASEINNLVKDMSKIPELNIPDLNLVFIELQASARELSEASEANSVVDINYSISEGSDVKRILEEAREVMKKKLENELTV</sequence>
<name>B8D351_DESA1</name>
<dbReference type="Proteomes" id="UP000006903">
    <property type="component" value="Chromosome"/>
</dbReference>
<dbReference type="eggNOG" id="arCOG00452">
    <property type="taxonomic scope" value="Archaea"/>
</dbReference>
<proteinExistence type="predicted"/>
<evidence type="ECO:0000313" key="2">
    <source>
        <dbReference type="Proteomes" id="UP000006903"/>
    </source>
</evidence>
<accession>B8D351</accession>
<organism evidence="1 2">
    <name type="scientific">Desulfurococcus amylolyticus (strain DSM 18924 / JCM 16383 / VKM B-2413 / 1221n)</name>
    <name type="common">Desulfurococcus kamchatkensis</name>
    <dbReference type="NCBI Taxonomy" id="490899"/>
    <lineage>
        <taxon>Archaea</taxon>
        <taxon>Thermoproteota</taxon>
        <taxon>Thermoprotei</taxon>
        <taxon>Desulfurococcales</taxon>
        <taxon>Desulfurococcaceae</taxon>
        <taxon>Desulfurococcus</taxon>
    </lineage>
</organism>
<dbReference type="KEGG" id="dka:DKAM_0135"/>
<evidence type="ECO:0000313" key="1">
    <source>
        <dbReference type="EMBL" id="ACL10464.1"/>
    </source>
</evidence>